<dbReference type="EMBL" id="UINC01025729">
    <property type="protein sequence ID" value="SVB01864.1"/>
    <property type="molecule type" value="Genomic_DNA"/>
</dbReference>
<evidence type="ECO:0000313" key="1">
    <source>
        <dbReference type="EMBL" id="SVB01864.1"/>
    </source>
</evidence>
<proteinExistence type="predicted"/>
<name>A0A382AKG6_9ZZZZ</name>
<protein>
    <submittedName>
        <fullName evidence="1">Uncharacterized protein</fullName>
    </submittedName>
</protein>
<reference evidence="1" key="1">
    <citation type="submission" date="2018-05" db="EMBL/GenBank/DDBJ databases">
        <authorList>
            <person name="Lanie J.A."/>
            <person name="Ng W.-L."/>
            <person name="Kazmierczak K.M."/>
            <person name="Andrzejewski T.M."/>
            <person name="Davidsen T.M."/>
            <person name="Wayne K.J."/>
            <person name="Tettelin H."/>
            <person name="Glass J.I."/>
            <person name="Rusch D."/>
            <person name="Podicherti R."/>
            <person name="Tsui H.-C.T."/>
            <person name="Winkler M.E."/>
        </authorList>
    </citation>
    <scope>NUCLEOTIDE SEQUENCE</scope>
</reference>
<gene>
    <name evidence="1" type="ORF">METZ01_LOCUS154718</name>
</gene>
<sequence>MANIGLHTGADRMAGRERPWPSRISVVLMSELLMPALADQHLRRQKISLTWGGFGG</sequence>
<organism evidence="1">
    <name type="scientific">marine metagenome</name>
    <dbReference type="NCBI Taxonomy" id="408172"/>
    <lineage>
        <taxon>unclassified sequences</taxon>
        <taxon>metagenomes</taxon>
        <taxon>ecological metagenomes</taxon>
    </lineage>
</organism>
<dbReference type="AlphaFoldDB" id="A0A382AKG6"/>
<accession>A0A382AKG6</accession>